<reference evidence="1" key="1">
    <citation type="submission" date="2020-11" db="EMBL/GenBank/DDBJ databases">
        <authorList>
            <person name="Tran Van P."/>
        </authorList>
    </citation>
    <scope>NUCLEOTIDE SEQUENCE</scope>
</reference>
<dbReference type="OrthoDB" id="635273at2759"/>
<dbReference type="InterPro" id="IPR032675">
    <property type="entry name" value="LRR_dom_sf"/>
</dbReference>
<evidence type="ECO:0000313" key="1">
    <source>
        <dbReference type="EMBL" id="CAD7273001.1"/>
    </source>
</evidence>
<organism evidence="1">
    <name type="scientific">Notodromas monacha</name>
    <dbReference type="NCBI Taxonomy" id="399045"/>
    <lineage>
        <taxon>Eukaryota</taxon>
        <taxon>Metazoa</taxon>
        <taxon>Ecdysozoa</taxon>
        <taxon>Arthropoda</taxon>
        <taxon>Crustacea</taxon>
        <taxon>Oligostraca</taxon>
        <taxon>Ostracoda</taxon>
        <taxon>Podocopa</taxon>
        <taxon>Podocopida</taxon>
        <taxon>Cypridocopina</taxon>
        <taxon>Cypridoidea</taxon>
        <taxon>Cyprididae</taxon>
        <taxon>Notodromas</taxon>
    </lineage>
</organism>
<name>A0A7R9BD75_9CRUS</name>
<keyword evidence="2" id="KW-1185">Reference proteome</keyword>
<protein>
    <submittedName>
        <fullName evidence="1">Uncharacterized protein</fullName>
    </submittedName>
</protein>
<dbReference type="SUPFAM" id="SSF52058">
    <property type="entry name" value="L domain-like"/>
    <property type="match status" value="1"/>
</dbReference>
<evidence type="ECO:0000313" key="2">
    <source>
        <dbReference type="Proteomes" id="UP000678499"/>
    </source>
</evidence>
<dbReference type="Gene3D" id="3.80.10.10">
    <property type="entry name" value="Ribonuclease Inhibitor"/>
    <property type="match status" value="1"/>
</dbReference>
<accession>A0A7R9BD75</accession>
<proteinExistence type="predicted"/>
<gene>
    <name evidence="1" type="ORF">NMOB1V02_LOCUS909</name>
</gene>
<dbReference type="Proteomes" id="UP000678499">
    <property type="component" value="Unassembled WGS sequence"/>
</dbReference>
<sequence length="117" mass="13425">MITWDEVSFPNQPKPLPTKRIRGQRMEFPCAVHSRLNEILLNENSLKKLPSGLLPWEKLDLLDIQGNPWVCDCEMKWVAISLMDDLERMNPSNPGCCPGRSWTSWTFKAIPGFAIAR</sequence>
<dbReference type="EMBL" id="CAJPEX010000080">
    <property type="protein sequence ID" value="CAG0913153.1"/>
    <property type="molecule type" value="Genomic_DNA"/>
</dbReference>
<dbReference type="EMBL" id="OA882117">
    <property type="protein sequence ID" value="CAD7273001.1"/>
    <property type="molecule type" value="Genomic_DNA"/>
</dbReference>
<dbReference type="AlphaFoldDB" id="A0A7R9BD75"/>